<evidence type="ECO:0000256" key="4">
    <source>
        <dbReference type="ARBA" id="ARBA00023163"/>
    </source>
</evidence>
<evidence type="ECO:0000256" key="2">
    <source>
        <dbReference type="ARBA" id="ARBA00023015"/>
    </source>
</evidence>
<keyword evidence="3" id="KW-0238">DNA-binding</keyword>
<dbReference type="PANTHER" id="PTHR30537">
    <property type="entry name" value="HTH-TYPE TRANSCRIPTIONAL REGULATOR"/>
    <property type="match status" value="1"/>
</dbReference>
<dbReference type="Gene3D" id="3.40.190.290">
    <property type="match status" value="1"/>
</dbReference>
<dbReference type="InterPro" id="IPR058163">
    <property type="entry name" value="LysR-type_TF_proteobact-type"/>
</dbReference>
<keyword evidence="7" id="KW-1185">Reference proteome</keyword>
<dbReference type="Gene3D" id="1.10.10.10">
    <property type="entry name" value="Winged helix-like DNA-binding domain superfamily/Winged helix DNA-binding domain"/>
    <property type="match status" value="1"/>
</dbReference>
<dbReference type="InterPro" id="IPR036388">
    <property type="entry name" value="WH-like_DNA-bd_sf"/>
</dbReference>
<dbReference type="PANTHER" id="PTHR30537:SF72">
    <property type="entry name" value="LYSR FAMILY TRANSCRIPTIONAL REGULATOR"/>
    <property type="match status" value="1"/>
</dbReference>
<comment type="similarity">
    <text evidence="1">Belongs to the LysR transcriptional regulatory family.</text>
</comment>
<evidence type="ECO:0000313" key="7">
    <source>
        <dbReference type="Proteomes" id="UP000319478"/>
    </source>
</evidence>
<dbReference type="Pfam" id="PF00126">
    <property type="entry name" value="HTH_1"/>
    <property type="match status" value="1"/>
</dbReference>
<dbReference type="SUPFAM" id="SSF46785">
    <property type="entry name" value="Winged helix' DNA-binding domain"/>
    <property type="match status" value="1"/>
</dbReference>
<gene>
    <name evidence="6" type="ORF">GHA01_30230</name>
</gene>
<dbReference type="RefSeq" id="WP_003618577.1">
    <property type="nucleotide sequence ID" value="NZ_BJNN01000176.1"/>
</dbReference>
<evidence type="ECO:0000259" key="5">
    <source>
        <dbReference type="PROSITE" id="PS50931"/>
    </source>
</evidence>
<sequence>MDQLTAMRAFVRVVESGNFTRAAKALGMPNATMTTHIQALEAHLKTKLLNRSTRRVVVTNDGAIYYERAKLIIADIDEIDASLKNSHVLPNGRVRVEMSGGIADLVVLPALHDFYNKYPDIHIDLGVSDRPIDYIAENVDCALRSGAPTDSSLIARRVAEFEFVTCASPFYLERHGIPKHPKDLETGHQMIRYFRPQSGRALAVEFHRENKKICVDPPSVLSVNDARTFTQGIRMGLGVGCVPQLLVQSDLRQGRLVELLPEWEQPPITIYLVFPSNRHVSNRVRVFSDWLINLLSIQN</sequence>
<evidence type="ECO:0000256" key="3">
    <source>
        <dbReference type="ARBA" id="ARBA00023125"/>
    </source>
</evidence>
<keyword evidence="2" id="KW-0805">Transcription regulation</keyword>
<reference evidence="6 7" key="1">
    <citation type="submission" date="2019-06" db="EMBL/GenBank/DDBJ databases">
        <title>Whole genome shotgun sequence of Komagataeibacter hansenii NBRC 14820.</title>
        <authorList>
            <person name="Hosoyama A."/>
            <person name="Uohara A."/>
            <person name="Ohji S."/>
            <person name="Ichikawa N."/>
        </authorList>
    </citation>
    <scope>NUCLEOTIDE SEQUENCE [LARGE SCALE GENOMIC DNA]</scope>
    <source>
        <strain evidence="6 7">NBRC 14820</strain>
    </source>
</reference>
<dbReference type="CDD" id="cd08472">
    <property type="entry name" value="PBP2_CrgA_like_3"/>
    <property type="match status" value="1"/>
</dbReference>
<dbReference type="EMBL" id="BJNN01000176">
    <property type="protein sequence ID" value="GEC65174.1"/>
    <property type="molecule type" value="Genomic_DNA"/>
</dbReference>
<proteinExistence type="inferred from homology"/>
<protein>
    <submittedName>
        <fullName evidence="6">LysR family transcriptional regulator</fullName>
    </submittedName>
</protein>
<dbReference type="PROSITE" id="PS50931">
    <property type="entry name" value="HTH_LYSR"/>
    <property type="match status" value="1"/>
</dbReference>
<dbReference type="InterPro" id="IPR036390">
    <property type="entry name" value="WH_DNA-bd_sf"/>
</dbReference>
<evidence type="ECO:0000313" key="6">
    <source>
        <dbReference type="EMBL" id="GEC65174.1"/>
    </source>
</evidence>
<dbReference type="SUPFAM" id="SSF53850">
    <property type="entry name" value="Periplasmic binding protein-like II"/>
    <property type="match status" value="1"/>
</dbReference>
<organism evidence="6 7">
    <name type="scientific">Novacetimonas hansenii</name>
    <name type="common">Komagataeibacter hansenii</name>
    <dbReference type="NCBI Taxonomy" id="436"/>
    <lineage>
        <taxon>Bacteria</taxon>
        <taxon>Pseudomonadati</taxon>
        <taxon>Pseudomonadota</taxon>
        <taxon>Alphaproteobacteria</taxon>
        <taxon>Acetobacterales</taxon>
        <taxon>Acetobacteraceae</taxon>
        <taxon>Novacetimonas</taxon>
    </lineage>
</organism>
<dbReference type="Pfam" id="PF03466">
    <property type="entry name" value="LysR_substrate"/>
    <property type="match status" value="1"/>
</dbReference>
<name>A0ABQ0SIB8_NOVHA</name>
<dbReference type="InterPro" id="IPR000847">
    <property type="entry name" value="LysR_HTH_N"/>
</dbReference>
<dbReference type="InterPro" id="IPR005119">
    <property type="entry name" value="LysR_subst-bd"/>
</dbReference>
<feature type="domain" description="HTH lysR-type" evidence="5">
    <location>
        <begin position="1"/>
        <end position="59"/>
    </location>
</feature>
<comment type="caution">
    <text evidence="6">The sequence shown here is derived from an EMBL/GenBank/DDBJ whole genome shotgun (WGS) entry which is preliminary data.</text>
</comment>
<evidence type="ECO:0000256" key="1">
    <source>
        <dbReference type="ARBA" id="ARBA00009437"/>
    </source>
</evidence>
<keyword evidence="4" id="KW-0804">Transcription</keyword>
<dbReference type="Proteomes" id="UP000319478">
    <property type="component" value="Unassembled WGS sequence"/>
</dbReference>
<accession>A0ABQ0SIB8</accession>